<dbReference type="EMBL" id="CCKJ01000033">
    <property type="protein sequence ID" value="CDT68437.1"/>
    <property type="molecule type" value="Genomic_DNA"/>
</dbReference>
<protein>
    <submittedName>
        <fullName evidence="1">Uncharacterized protein</fullName>
    </submittedName>
</protein>
<organism evidence="1 2">
    <name type="scientific">Vibrio coralliirubri</name>
    <dbReference type="NCBI Taxonomy" id="1516159"/>
    <lineage>
        <taxon>Bacteria</taxon>
        <taxon>Pseudomonadati</taxon>
        <taxon>Pseudomonadota</taxon>
        <taxon>Gammaproteobacteria</taxon>
        <taxon>Vibrionales</taxon>
        <taxon>Vibrionaceae</taxon>
        <taxon>Vibrio</taxon>
    </lineage>
</organism>
<comment type="caution">
    <text evidence="1">The sequence shown here is derived from an EMBL/GenBank/DDBJ whole genome shotgun (WGS) entry which is preliminary data.</text>
</comment>
<sequence length="105" mass="12179">MGRAINRICCSPHRLSYNLAFHPSYAAKTLQNESRTLQPFAPMPLHVQALYRSTYRPYQRLILHMPLNLFSSLLPLFNKITDTITNIQYHGAILPFKMDVYVTNI</sequence>
<dbReference type="Proteomes" id="UP000041625">
    <property type="component" value="Unassembled WGS sequence"/>
</dbReference>
<keyword evidence="2" id="KW-1185">Reference proteome</keyword>
<dbReference type="AlphaFoldDB" id="A0AA87BZ55"/>
<gene>
    <name evidence="1" type="ORF">VCR31J2_1280166</name>
</gene>
<name>A0AA87BZ55_9VIBR</name>
<reference evidence="1 2" key="1">
    <citation type="submission" date="2014-06" db="EMBL/GenBank/DDBJ databases">
        <authorList>
            <person name="Le Roux F."/>
        </authorList>
    </citation>
    <scope>NUCLEOTIDE SEQUENCE [LARGE SCALE GENOMIC DNA]</scope>
    <source>
        <strain evidence="1 2">J2-31</strain>
    </source>
</reference>
<proteinExistence type="predicted"/>
<accession>A0AA87BZ55</accession>
<evidence type="ECO:0000313" key="2">
    <source>
        <dbReference type="Proteomes" id="UP000041625"/>
    </source>
</evidence>
<evidence type="ECO:0000313" key="1">
    <source>
        <dbReference type="EMBL" id="CDT68437.1"/>
    </source>
</evidence>